<keyword evidence="2" id="KW-0808">Transferase</keyword>
<dbReference type="Gene3D" id="3.90.550.10">
    <property type="entry name" value="Spore Coat Polysaccharide Biosynthesis Protein SpsA, Chain A"/>
    <property type="match status" value="1"/>
</dbReference>
<organism evidence="2 3">
    <name type="scientific">Alteromonas arenosi</name>
    <dbReference type="NCBI Taxonomy" id="3055817"/>
    <lineage>
        <taxon>Bacteria</taxon>
        <taxon>Pseudomonadati</taxon>
        <taxon>Pseudomonadota</taxon>
        <taxon>Gammaproteobacteria</taxon>
        <taxon>Alteromonadales</taxon>
        <taxon>Alteromonadaceae</taxon>
        <taxon>Alteromonas/Salinimonas group</taxon>
        <taxon>Alteromonas</taxon>
    </lineage>
</organism>
<sequence>MADQKTPTNDPLISIIVPVYNVEKYLVECLDSLLAQTYKNLEIIVVDDCSPDNSAAIIERYVAKDKRVKAVKRAQNGGLSAARNSGIEHATGEWITFVDSDDYLHTDCYRQTLSVMSATDKCNVGIFSVVYLNDETKQTSPAPYFHVNLDSPNWFWDCNVTSWNKIFLAKHISDHNIRFAEGLYHEDEDFWFKYCAAVDLVPAVTNEPLYYYRQRGASITSNNSSRKQLPDIFASMKTFAQSRNLLISKRDYLLFRASIFIRILNNKLTGEEKLTALSHMRQLMEELQPNTSEVAQMLPIAQYVYMVRDDSFLPVALNLADQMMQLQKQSNKSIARQLLDRVTGS</sequence>
<evidence type="ECO:0000313" key="3">
    <source>
        <dbReference type="Proteomes" id="UP001234343"/>
    </source>
</evidence>
<dbReference type="InterPro" id="IPR029044">
    <property type="entry name" value="Nucleotide-diphossugar_trans"/>
</dbReference>
<reference evidence="2 3" key="1">
    <citation type="submission" date="2023-06" db="EMBL/GenBank/DDBJ databases">
        <title>Alteromonas sp. ASW11-36 isolated from intertidal sand.</title>
        <authorList>
            <person name="Li Y."/>
        </authorList>
    </citation>
    <scope>NUCLEOTIDE SEQUENCE [LARGE SCALE GENOMIC DNA]</scope>
    <source>
        <strain evidence="2 3">ASW11-36</strain>
    </source>
</reference>
<dbReference type="PANTHER" id="PTHR22916">
    <property type="entry name" value="GLYCOSYLTRANSFERASE"/>
    <property type="match status" value="1"/>
</dbReference>
<dbReference type="CDD" id="cd00761">
    <property type="entry name" value="Glyco_tranf_GTA_type"/>
    <property type="match status" value="1"/>
</dbReference>
<comment type="caution">
    <text evidence="2">The sequence shown here is derived from an EMBL/GenBank/DDBJ whole genome shotgun (WGS) entry which is preliminary data.</text>
</comment>
<gene>
    <name evidence="2" type="ORF">QTP81_03330</name>
</gene>
<feature type="domain" description="Glycosyltransferase 2-like" evidence="1">
    <location>
        <begin position="14"/>
        <end position="137"/>
    </location>
</feature>
<keyword evidence="3" id="KW-1185">Reference proteome</keyword>
<dbReference type="SUPFAM" id="SSF53448">
    <property type="entry name" value="Nucleotide-diphospho-sugar transferases"/>
    <property type="match status" value="1"/>
</dbReference>
<dbReference type="GO" id="GO:0016757">
    <property type="term" value="F:glycosyltransferase activity"/>
    <property type="evidence" value="ECO:0007669"/>
    <property type="project" value="UniProtKB-KW"/>
</dbReference>
<protein>
    <submittedName>
        <fullName evidence="2">Glycosyltransferase family 2 protein</fullName>
        <ecNumber evidence="2">2.4.-.-</ecNumber>
    </submittedName>
</protein>
<dbReference type="Proteomes" id="UP001234343">
    <property type="component" value="Unassembled WGS sequence"/>
</dbReference>
<keyword evidence="2" id="KW-0328">Glycosyltransferase</keyword>
<dbReference type="EC" id="2.4.-.-" evidence="2"/>
<name>A0ABT7SUF9_9ALTE</name>
<dbReference type="RefSeq" id="WP_289363716.1">
    <property type="nucleotide sequence ID" value="NZ_JAUCBP010000002.1"/>
</dbReference>
<proteinExistence type="predicted"/>
<accession>A0ABT7SUF9</accession>
<dbReference type="PANTHER" id="PTHR22916:SF3">
    <property type="entry name" value="UDP-GLCNAC:BETAGAL BETA-1,3-N-ACETYLGLUCOSAMINYLTRANSFERASE-LIKE PROTEIN 1"/>
    <property type="match status" value="1"/>
</dbReference>
<evidence type="ECO:0000313" key="2">
    <source>
        <dbReference type="EMBL" id="MDM7859639.1"/>
    </source>
</evidence>
<dbReference type="InterPro" id="IPR001173">
    <property type="entry name" value="Glyco_trans_2-like"/>
</dbReference>
<dbReference type="Pfam" id="PF00535">
    <property type="entry name" value="Glycos_transf_2"/>
    <property type="match status" value="1"/>
</dbReference>
<dbReference type="EMBL" id="JAUCBP010000002">
    <property type="protein sequence ID" value="MDM7859639.1"/>
    <property type="molecule type" value="Genomic_DNA"/>
</dbReference>
<evidence type="ECO:0000259" key="1">
    <source>
        <dbReference type="Pfam" id="PF00535"/>
    </source>
</evidence>